<sequence>MMSLLSVPASPSTAAPTSHLYRLRKALIPLLCFVVGFNINFGGIYHDISDGSFGGHPIIDATKEWKSLMVKEKETLSLIIEKGEKDNKKDNLGLNKDQAKADEAERRQYEEESAILRDHMKRNIEDYGFDPWANQVYDDDSEDEEYWCGEYCSTPKGTCWRNTTITDHYRPPNITHTTTTATPAMTTERTKIRRRRGGKPIIPRRLIFTYHTNLFDCTFPPHLYDNVQKTIQTYADLWGIENKSNVEVMFFDDQDCARVIEASEPKLVPIFWAETNGSYRADICRIAALYMYGGYYLDVDIEPIQALDPLPQVDFITAQAANRVFFQAVMASTPRHPLMKHTLETMLVDWYMIPKIMKDYGKTEYEPLWFRSQTYADMRLEHVVQYGFDPHHSIGILMGPATLRIAYDRKANLTTPWLLDEFENKAEKVYPALIRETSHWGCNFMVHDNATKTPYFYSRCKGTANCPNYDEKKKSHDEKKKSYDEKTMYS</sequence>
<protein>
    <submittedName>
        <fullName evidence="3">Uncharacterized protein</fullName>
    </submittedName>
</protein>
<dbReference type="EMBL" id="CAKOGP040001870">
    <property type="protein sequence ID" value="CAJ1954931.1"/>
    <property type="molecule type" value="Genomic_DNA"/>
</dbReference>
<feature type="compositionally biased region" description="Basic and acidic residues" evidence="2">
    <location>
        <begin position="469"/>
        <end position="490"/>
    </location>
</feature>
<evidence type="ECO:0000256" key="1">
    <source>
        <dbReference type="ARBA" id="ARBA00022679"/>
    </source>
</evidence>
<dbReference type="PANTHER" id="PTHR32385">
    <property type="entry name" value="MANNOSYL PHOSPHORYLINOSITOL CERAMIDE SYNTHASE"/>
    <property type="match status" value="1"/>
</dbReference>
<dbReference type="Pfam" id="PF04488">
    <property type="entry name" value="Gly_transf_sug"/>
    <property type="match status" value="1"/>
</dbReference>
<dbReference type="GO" id="GO:0016020">
    <property type="term" value="C:membrane"/>
    <property type="evidence" value="ECO:0007669"/>
    <property type="project" value="GOC"/>
</dbReference>
<dbReference type="SUPFAM" id="SSF53448">
    <property type="entry name" value="Nucleotide-diphospho-sugar transferases"/>
    <property type="match status" value="1"/>
</dbReference>
<proteinExistence type="predicted"/>
<accession>A0AAD2FYW3</accession>
<evidence type="ECO:0000256" key="2">
    <source>
        <dbReference type="SAM" id="MobiDB-lite"/>
    </source>
</evidence>
<evidence type="ECO:0000313" key="3">
    <source>
        <dbReference type="EMBL" id="CAJ1954931.1"/>
    </source>
</evidence>
<dbReference type="InterPro" id="IPR007577">
    <property type="entry name" value="GlycoTrfase_DXD_sugar-bd_CS"/>
</dbReference>
<dbReference type="GO" id="GO:0051999">
    <property type="term" value="P:mannosyl-inositol phosphorylceramide biosynthetic process"/>
    <property type="evidence" value="ECO:0007669"/>
    <property type="project" value="TreeGrafter"/>
</dbReference>
<reference evidence="3" key="1">
    <citation type="submission" date="2023-08" db="EMBL/GenBank/DDBJ databases">
        <authorList>
            <person name="Audoor S."/>
            <person name="Bilcke G."/>
        </authorList>
    </citation>
    <scope>NUCLEOTIDE SEQUENCE</scope>
</reference>
<organism evidence="3 4">
    <name type="scientific">Cylindrotheca closterium</name>
    <dbReference type="NCBI Taxonomy" id="2856"/>
    <lineage>
        <taxon>Eukaryota</taxon>
        <taxon>Sar</taxon>
        <taxon>Stramenopiles</taxon>
        <taxon>Ochrophyta</taxon>
        <taxon>Bacillariophyta</taxon>
        <taxon>Bacillariophyceae</taxon>
        <taxon>Bacillariophycidae</taxon>
        <taxon>Bacillariales</taxon>
        <taxon>Bacillariaceae</taxon>
        <taxon>Cylindrotheca</taxon>
    </lineage>
</organism>
<gene>
    <name evidence="3" type="ORF">CYCCA115_LOCUS15507</name>
</gene>
<comment type="caution">
    <text evidence="3">The sequence shown here is derived from an EMBL/GenBank/DDBJ whole genome shotgun (WGS) entry which is preliminary data.</text>
</comment>
<dbReference type="GO" id="GO:0000030">
    <property type="term" value="F:mannosyltransferase activity"/>
    <property type="evidence" value="ECO:0007669"/>
    <property type="project" value="TreeGrafter"/>
</dbReference>
<keyword evidence="1" id="KW-0808">Transferase</keyword>
<dbReference type="PANTHER" id="PTHR32385:SF15">
    <property type="entry name" value="INOSITOL PHOSPHOCERAMIDE MANNOSYLTRANSFERASE 1"/>
    <property type="match status" value="1"/>
</dbReference>
<dbReference type="Proteomes" id="UP001295423">
    <property type="component" value="Unassembled WGS sequence"/>
</dbReference>
<dbReference type="InterPro" id="IPR029044">
    <property type="entry name" value="Nucleotide-diphossugar_trans"/>
</dbReference>
<dbReference type="AlphaFoldDB" id="A0AAD2FYW3"/>
<keyword evidence="4" id="KW-1185">Reference proteome</keyword>
<dbReference type="Gene3D" id="3.90.550.20">
    <property type="match status" value="1"/>
</dbReference>
<evidence type="ECO:0000313" key="4">
    <source>
        <dbReference type="Proteomes" id="UP001295423"/>
    </source>
</evidence>
<feature type="region of interest" description="Disordered" evidence="2">
    <location>
        <begin position="468"/>
        <end position="490"/>
    </location>
</feature>
<feature type="region of interest" description="Disordered" evidence="2">
    <location>
        <begin position="87"/>
        <end position="107"/>
    </location>
</feature>
<dbReference type="InterPro" id="IPR051706">
    <property type="entry name" value="Glycosyltransferase_domain"/>
</dbReference>
<name>A0AAD2FYW3_9STRA</name>